<keyword evidence="2" id="KW-1185">Reference proteome</keyword>
<name>A0A543GCW5_9PSEU</name>
<evidence type="ECO:0000313" key="1">
    <source>
        <dbReference type="EMBL" id="TQM43898.1"/>
    </source>
</evidence>
<protein>
    <submittedName>
        <fullName evidence="1">Uncharacterized protein</fullName>
    </submittedName>
</protein>
<reference evidence="1 2" key="1">
    <citation type="submission" date="2019-06" db="EMBL/GenBank/DDBJ databases">
        <title>Sequencing the genomes of 1000 actinobacteria strains.</title>
        <authorList>
            <person name="Klenk H.-P."/>
        </authorList>
    </citation>
    <scope>NUCLEOTIDE SEQUENCE [LARGE SCALE GENOMIC DNA]</scope>
    <source>
        <strain evidence="1 2">DSM 45511</strain>
    </source>
</reference>
<accession>A0A543GCW5</accession>
<evidence type="ECO:0000313" key="2">
    <source>
        <dbReference type="Proteomes" id="UP000319818"/>
    </source>
</evidence>
<organism evidence="1 2">
    <name type="scientific">Pseudonocardia cypriaca</name>
    <dbReference type="NCBI Taxonomy" id="882449"/>
    <lineage>
        <taxon>Bacteria</taxon>
        <taxon>Bacillati</taxon>
        <taxon>Actinomycetota</taxon>
        <taxon>Actinomycetes</taxon>
        <taxon>Pseudonocardiales</taxon>
        <taxon>Pseudonocardiaceae</taxon>
        <taxon>Pseudonocardia</taxon>
    </lineage>
</organism>
<gene>
    <name evidence="1" type="ORF">FB388_1253</name>
</gene>
<dbReference type="EMBL" id="VFPH01000001">
    <property type="protein sequence ID" value="TQM43898.1"/>
    <property type="molecule type" value="Genomic_DNA"/>
</dbReference>
<comment type="caution">
    <text evidence="1">The sequence shown here is derived from an EMBL/GenBank/DDBJ whole genome shotgun (WGS) entry which is preliminary data.</text>
</comment>
<proteinExistence type="predicted"/>
<dbReference type="AlphaFoldDB" id="A0A543GCW5"/>
<sequence>MVDVPVPTNDPIVFDAPFRPGMYEVGVSLAAADPGGPPVVRESNKLLLRIEPSRNIKYLLRSEQGRCIEETPGAGSDEIWWDAFVGQLVPHQRSMQR</sequence>
<dbReference type="Proteomes" id="UP000319818">
    <property type="component" value="Unassembled WGS sequence"/>
</dbReference>